<name>A0A1G6N5M4_9NOCA</name>
<keyword evidence="1" id="KW-0472">Membrane</keyword>
<proteinExistence type="predicted"/>
<dbReference type="RefSeq" id="WP_072845467.1">
    <property type="nucleotide sequence ID" value="NZ_FNAB01000001.1"/>
</dbReference>
<evidence type="ECO:0000256" key="1">
    <source>
        <dbReference type="SAM" id="Phobius"/>
    </source>
</evidence>
<feature type="transmembrane region" description="Helical" evidence="1">
    <location>
        <begin position="107"/>
        <end position="128"/>
    </location>
</feature>
<dbReference type="EMBL" id="FNAB01000001">
    <property type="protein sequence ID" value="SDC62707.1"/>
    <property type="molecule type" value="Genomic_DNA"/>
</dbReference>
<dbReference type="STRING" id="168276.SAMN05444580_101423"/>
<dbReference type="Pfam" id="PF10825">
    <property type="entry name" value="DUF2752"/>
    <property type="match status" value="1"/>
</dbReference>
<reference evidence="2 3" key="1">
    <citation type="submission" date="2016-10" db="EMBL/GenBank/DDBJ databases">
        <authorList>
            <person name="de Groot N.N."/>
        </authorList>
    </citation>
    <scope>NUCLEOTIDE SEQUENCE [LARGE SCALE GENOMIC DNA]</scope>
    <source>
        <strain evidence="2 3">JCM 11308</strain>
    </source>
</reference>
<evidence type="ECO:0000313" key="3">
    <source>
        <dbReference type="Proteomes" id="UP000199417"/>
    </source>
</evidence>
<protein>
    <recommendedName>
        <fullName evidence="4">DUF2752 domain-containing protein</fullName>
    </recommendedName>
</protein>
<dbReference type="AlphaFoldDB" id="A0A1G6N5M4"/>
<dbReference type="Proteomes" id="UP000199417">
    <property type="component" value="Unassembled WGS sequence"/>
</dbReference>
<gene>
    <name evidence="2" type="ORF">SAMN05444580_101423</name>
</gene>
<organism evidence="2 3">
    <name type="scientific">Rhodococcus tukisamuensis</name>
    <dbReference type="NCBI Taxonomy" id="168276"/>
    <lineage>
        <taxon>Bacteria</taxon>
        <taxon>Bacillati</taxon>
        <taxon>Actinomycetota</taxon>
        <taxon>Actinomycetes</taxon>
        <taxon>Mycobacteriales</taxon>
        <taxon>Nocardiaceae</taxon>
        <taxon>Rhodococcus</taxon>
    </lineage>
</organism>
<sequence>MVVSQHGPRVRRVRAPLAAASGAAAAATLLCLRDPHRPGAYGVCPFHALTGLWCPACGGLRASADLVHGEVAASLSSNLFVLPLAVVAVVAWWGWARRRWNGVEGAGLVSGRPATVAVLAVLAVFTVLRNTPWGAALAPT</sequence>
<keyword evidence="1" id="KW-1133">Transmembrane helix</keyword>
<feature type="transmembrane region" description="Helical" evidence="1">
    <location>
        <begin position="75"/>
        <end position="95"/>
    </location>
</feature>
<keyword evidence="3" id="KW-1185">Reference proteome</keyword>
<evidence type="ECO:0008006" key="4">
    <source>
        <dbReference type="Google" id="ProtNLM"/>
    </source>
</evidence>
<accession>A0A1G6N5M4</accession>
<evidence type="ECO:0000313" key="2">
    <source>
        <dbReference type="EMBL" id="SDC62707.1"/>
    </source>
</evidence>
<dbReference type="InterPro" id="IPR021215">
    <property type="entry name" value="DUF2752"/>
</dbReference>
<keyword evidence="1" id="KW-0812">Transmembrane</keyword>